<evidence type="ECO:0000313" key="4">
    <source>
        <dbReference type="Proteomes" id="UP000076722"/>
    </source>
</evidence>
<accession>A0A164S2V5</accession>
<dbReference type="Proteomes" id="UP000076722">
    <property type="component" value="Unassembled WGS sequence"/>
</dbReference>
<feature type="domain" description="DUF7330" evidence="2">
    <location>
        <begin position="51"/>
        <end position="233"/>
    </location>
</feature>
<dbReference type="OrthoDB" id="5289249at2759"/>
<organism evidence="3 4">
    <name type="scientific">Sistotremastrum niveocremeum HHB9708</name>
    <dbReference type="NCBI Taxonomy" id="1314777"/>
    <lineage>
        <taxon>Eukaryota</taxon>
        <taxon>Fungi</taxon>
        <taxon>Dikarya</taxon>
        <taxon>Basidiomycota</taxon>
        <taxon>Agaricomycotina</taxon>
        <taxon>Agaricomycetes</taxon>
        <taxon>Sistotremastrales</taxon>
        <taxon>Sistotremastraceae</taxon>
        <taxon>Sertulicium</taxon>
        <taxon>Sertulicium niveocremeum</taxon>
    </lineage>
</organism>
<dbReference type="InterPro" id="IPR055754">
    <property type="entry name" value="DUF7330"/>
</dbReference>
<dbReference type="EMBL" id="KV419417">
    <property type="protein sequence ID" value="KZS91109.1"/>
    <property type="molecule type" value="Genomic_DNA"/>
</dbReference>
<evidence type="ECO:0000313" key="3">
    <source>
        <dbReference type="EMBL" id="KZS91109.1"/>
    </source>
</evidence>
<protein>
    <recommendedName>
        <fullName evidence="2">DUF7330 domain-containing protein</fullName>
    </recommendedName>
</protein>
<feature type="region of interest" description="Disordered" evidence="1">
    <location>
        <begin position="1"/>
        <end position="47"/>
    </location>
</feature>
<dbReference type="AlphaFoldDB" id="A0A164S2V5"/>
<feature type="compositionally biased region" description="Basic and acidic residues" evidence="1">
    <location>
        <begin position="1"/>
        <end position="11"/>
    </location>
</feature>
<proteinExistence type="predicted"/>
<dbReference type="Pfam" id="PF24016">
    <property type="entry name" value="DUF7330"/>
    <property type="match status" value="1"/>
</dbReference>
<gene>
    <name evidence="3" type="ORF">SISNIDRAFT_517911</name>
</gene>
<sequence>MAIKGESEYELAHQNSSGRTTPEMEDAPLNPPSYDAEPSSSAGTSQHPTTNFLVIERALSNIKGGWRVDTNKKMPVALFPPLPEGSKPRANLFLDSVIGNITAEVQLLADRTKPRALISANSAFGSSVEIRIVAPAQQRFRINSQTIRATITVYIPRWFAGPIYTSTMMGSVKFSSAIAPQIATFAERGGNNKYFLGDYDSTGFGEQTESEWEGDELTLASFSGDIIISYDDERVSEEELAKMSFWTRCFKR</sequence>
<evidence type="ECO:0000256" key="1">
    <source>
        <dbReference type="SAM" id="MobiDB-lite"/>
    </source>
</evidence>
<evidence type="ECO:0000259" key="2">
    <source>
        <dbReference type="Pfam" id="PF24016"/>
    </source>
</evidence>
<feature type="compositionally biased region" description="Polar residues" evidence="1">
    <location>
        <begin position="38"/>
        <end position="47"/>
    </location>
</feature>
<keyword evidence="4" id="KW-1185">Reference proteome</keyword>
<name>A0A164S2V5_9AGAM</name>
<reference evidence="3 4" key="1">
    <citation type="journal article" date="2016" name="Mol. Biol. Evol.">
        <title>Comparative Genomics of Early-Diverging Mushroom-Forming Fungi Provides Insights into the Origins of Lignocellulose Decay Capabilities.</title>
        <authorList>
            <person name="Nagy L.G."/>
            <person name="Riley R."/>
            <person name="Tritt A."/>
            <person name="Adam C."/>
            <person name="Daum C."/>
            <person name="Floudas D."/>
            <person name="Sun H."/>
            <person name="Yadav J.S."/>
            <person name="Pangilinan J."/>
            <person name="Larsson K.H."/>
            <person name="Matsuura K."/>
            <person name="Barry K."/>
            <person name="Labutti K."/>
            <person name="Kuo R."/>
            <person name="Ohm R.A."/>
            <person name="Bhattacharya S.S."/>
            <person name="Shirouzu T."/>
            <person name="Yoshinaga Y."/>
            <person name="Martin F.M."/>
            <person name="Grigoriev I.V."/>
            <person name="Hibbett D.S."/>
        </authorList>
    </citation>
    <scope>NUCLEOTIDE SEQUENCE [LARGE SCALE GENOMIC DNA]</scope>
    <source>
        <strain evidence="3 4">HHB9708</strain>
    </source>
</reference>